<feature type="region of interest" description="Disordered" evidence="4">
    <location>
        <begin position="82"/>
        <end position="125"/>
    </location>
</feature>
<name>A0A0D8Y9B2_DICVI</name>
<protein>
    <submittedName>
        <fullName evidence="6">AN1-like Zinc finger</fullName>
    </submittedName>
</protein>
<dbReference type="Proteomes" id="UP000053766">
    <property type="component" value="Unassembled WGS sequence"/>
</dbReference>
<keyword evidence="1" id="KW-0479">Metal-binding</keyword>
<dbReference type="GO" id="GO:0008270">
    <property type="term" value="F:zinc ion binding"/>
    <property type="evidence" value="ECO:0007669"/>
    <property type="project" value="UniProtKB-KW"/>
</dbReference>
<dbReference type="Gene3D" id="4.10.1110.10">
    <property type="entry name" value="AN1-like Zinc finger"/>
    <property type="match status" value="1"/>
</dbReference>
<dbReference type="InterPro" id="IPR035896">
    <property type="entry name" value="AN1-like_Znf"/>
</dbReference>
<reference evidence="7" key="2">
    <citation type="journal article" date="2016" name="Sci. Rep.">
        <title>Dictyocaulus viviparus genome, variome and transcriptome elucidate lungworm biology and support future intervention.</title>
        <authorList>
            <person name="McNulty S.N."/>
            <person name="Strube C."/>
            <person name="Rosa B.A."/>
            <person name="Martin J.C."/>
            <person name="Tyagi R."/>
            <person name="Choi Y.J."/>
            <person name="Wang Q."/>
            <person name="Hallsworth Pepin K."/>
            <person name="Zhang X."/>
            <person name="Ozersky P."/>
            <person name="Wilson R.K."/>
            <person name="Sternberg P.W."/>
            <person name="Gasser R.B."/>
            <person name="Mitreva M."/>
        </authorList>
    </citation>
    <scope>NUCLEOTIDE SEQUENCE [LARGE SCALE GENOMIC DNA]</scope>
    <source>
        <strain evidence="7">HannoverDv2000</strain>
    </source>
</reference>
<dbReference type="OrthoDB" id="428577at2759"/>
<dbReference type="AlphaFoldDB" id="A0A0D8Y9B2"/>
<keyword evidence="3" id="KW-0862">Zinc</keyword>
<evidence type="ECO:0000313" key="6">
    <source>
        <dbReference type="EMBL" id="KJH52777.1"/>
    </source>
</evidence>
<reference evidence="6 7" key="1">
    <citation type="submission" date="2013-11" db="EMBL/GenBank/DDBJ databases">
        <title>Draft genome of the bovine lungworm Dictyocaulus viviparus.</title>
        <authorList>
            <person name="Mitreva M."/>
        </authorList>
    </citation>
    <scope>NUCLEOTIDE SEQUENCE [LARGE SCALE GENOMIC DNA]</scope>
    <source>
        <strain evidence="6 7">HannoverDv2000</strain>
    </source>
</reference>
<feature type="compositionally biased region" description="Polar residues" evidence="4">
    <location>
        <begin position="38"/>
        <end position="47"/>
    </location>
</feature>
<dbReference type="PANTHER" id="PTHR10634:SF67">
    <property type="entry name" value="AN1-TYPE ZINC FINGER PROTEIN 3"/>
    <property type="match status" value="1"/>
</dbReference>
<evidence type="ECO:0000256" key="4">
    <source>
        <dbReference type="SAM" id="MobiDB-lite"/>
    </source>
</evidence>
<dbReference type="InterPro" id="IPR050652">
    <property type="entry name" value="AN1_A20_ZnFinger"/>
</dbReference>
<organism evidence="6 7">
    <name type="scientific">Dictyocaulus viviparus</name>
    <name type="common">Bovine lungworm</name>
    <dbReference type="NCBI Taxonomy" id="29172"/>
    <lineage>
        <taxon>Eukaryota</taxon>
        <taxon>Metazoa</taxon>
        <taxon>Ecdysozoa</taxon>
        <taxon>Nematoda</taxon>
        <taxon>Chromadorea</taxon>
        <taxon>Rhabditida</taxon>
        <taxon>Rhabditina</taxon>
        <taxon>Rhabditomorpha</taxon>
        <taxon>Strongyloidea</taxon>
        <taxon>Metastrongylidae</taxon>
        <taxon>Dictyocaulus</taxon>
    </lineage>
</organism>
<dbReference type="EMBL" id="KN716159">
    <property type="protein sequence ID" value="KJH52777.1"/>
    <property type="molecule type" value="Genomic_DNA"/>
</dbReference>
<feature type="compositionally biased region" description="Basic and acidic residues" evidence="4">
    <location>
        <begin position="49"/>
        <end position="64"/>
    </location>
</feature>
<feature type="compositionally biased region" description="Polar residues" evidence="4">
    <location>
        <begin position="89"/>
        <end position="105"/>
    </location>
</feature>
<evidence type="ECO:0000256" key="1">
    <source>
        <dbReference type="ARBA" id="ARBA00022723"/>
    </source>
</evidence>
<accession>A0A0D8Y9B2</accession>
<dbReference type="PANTHER" id="PTHR10634">
    <property type="entry name" value="AN1-TYPE ZINC FINGER PROTEIN"/>
    <property type="match status" value="1"/>
</dbReference>
<feature type="region of interest" description="Disordered" evidence="4">
    <location>
        <begin position="31"/>
        <end position="64"/>
    </location>
</feature>
<dbReference type="SUPFAM" id="SSF118310">
    <property type="entry name" value="AN1-like Zinc finger"/>
    <property type="match status" value="1"/>
</dbReference>
<sequence length="245" mass="28215">MKSTVEERHRDFYLHITSESFQRIDALCDRPHGDTVKKQQNSCTSKPRTPVDKKHSEWTAEKQMEHEITRNKMKCLLRKKRKKILNDTPPVSQGSIDSKSATGFTSPDDSSKEKSDSSVSSAPEFIGITGNSMKTFFEPPETLIEMERRKKELLLPPSNMEELKALRDKKEALLKTVCKMCHAKLKVTEQQMPCACGYVFCKLHRRPDSHYCNIDHRQTGRRKINKENPKLVFGGIRKARMTPHS</sequence>
<dbReference type="InterPro" id="IPR000058">
    <property type="entry name" value="Znf_AN1"/>
</dbReference>
<dbReference type="STRING" id="29172.A0A0D8Y9B2"/>
<evidence type="ECO:0000313" key="7">
    <source>
        <dbReference type="Proteomes" id="UP000053766"/>
    </source>
</evidence>
<evidence type="ECO:0000259" key="5">
    <source>
        <dbReference type="SMART" id="SM00154"/>
    </source>
</evidence>
<feature type="domain" description="AN1-type" evidence="5">
    <location>
        <begin position="178"/>
        <end position="217"/>
    </location>
</feature>
<evidence type="ECO:0000256" key="3">
    <source>
        <dbReference type="ARBA" id="ARBA00022833"/>
    </source>
</evidence>
<gene>
    <name evidence="6" type="ORF">DICVIV_00984</name>
</gene>
<dbReference type="SMART" id="SM00154">
    <property type="entry name" value="ZnF_AN1"/>
    <property type="match status" value="1"/>
</dbReference>
<proteinExistence type="predicted"/>
<keyword evidence="2" id="KW-0863">Zinc-finger</keyword>
<keyword evidence="7" id="KW-1185">Reference proteome</keyword>
<evidence type="ECO:0000256" key="2">
    <source>
        <dbReference type="ARBA" id="ARBA00022771"/>
    </source>
</evidence>